<comment type="caution">
    <text evidence="5">The sequence shown here is derived from an EMBL/GenBank/DDBJ whole genome shotgun (WGS) entry which is preliminary data.</text>
</comment>
<dbReference type="InterPro" id="IPR009057">
    <property type="entry name" value="Homeodomain-like_sf"/>
</dbReference>
<evidence type="ECO:0000256" key="2">
    <source>
        <dbReference type="PROSITE-ProRule" id="PRU00335"/>
    </source>
</evidence>
<name>A0A7W0HQX5_9ACTN</name>
<dbReference type="Pfam" id="PF00440">
    <property type="entry name" value="TetR_N"/>
    <property type="match status" value="1"/>
</dbReference>
<dbReference type="InterPro" id="IPR001647">
    <property type="entry name" value="HTH_TetR"/>
</dbReference>
<accession>A0A7W0HQX5</accession>
<dbReference type="EMBL" id="JACDUR010000003">
    <property type="protein sequence ID" value="MBA2892345.1"/>
    <property type="molecule type" value="Genomic_DNA"/>
</dbReference>
<reference evidence="5 6" key="1">
    <citation type="submission" date="2020-07" db="EMBL/GenBank/DDBJ databases">
        <title>Genomic Encyclopedia of Type Strains, Phase IV (KMG-IV): sequencing the most valuable type-strain genomes for metagenomic binning, comparative biology and taxonomic classification.</title>
        <authorList>
            <person name="Goeker M."/>
        </authorList>
    </citation>
    <scope>NUCLEOTIDE SEQUENCE [LARGE SCALE GENOMIC DNA]</scope>
    <source>
        <strain evidence="5 6">DSM 45533</strain>
    </source>
</reference>
<feature type="region of interest" description="Disordered" evidence="3">
    <location>
        <begin position="72"/>
        <end position="126"/>
    </location>
</feature>
<evidence type="ECO:0000259" key="4">
    <source>
        <dbReference type="PROSITE" id="PS50977"/>
    </source>
</evidence>
<feature type="compositionally biased region" description="Basic residues" evidence="3">
    <location>
        <begin position="117"/>
        <end position="126"/>
    </location>
</feature>
<gene>
    <name evidence="5" type="ORF">HNR30_003686</name>
</gene>
<evidence type="ECO:0000256" key="3">
    <source>
        <dbReference type="SAM" id="MobiDB-lite"/>
    </source>
</evidence>
<keyword evidence="6" id="KW-1185">Reference proteome</keyword>
<evidence type="ECO:0000256" key="1">
    <source>
        <dbReference type="ARBA" id="ARBA00023125"/>
    </source>
</evidence>
<feature type="DNA-binding region" description="H-T-H motif" evidence="2">
    <location>
        <begin position="24"/>
        <end position="43"/>
    </location>
</feature>
<dbReference type="Gene3D" id="1.10.357.10">
    <property type="entry name" value="Tetracycline Repressor, domain 2"/>
    <property type="match status" value="1"/>
</dbReference>
<feature type="domain" description="HTH tetR-type" evidence="4">
    <location>
        <begin position="1"/>
        <end position="61"/>
    </location>
</feature>
<evidence type="ECO:0000313" key="5">
    <source>
        <dbReference type="EMBL" id="MBA2892345.1"/>
    </source>
</evidence>
<sequence length="126" mass="13724">MKEHDTLIGGAKRCLQERGSAHTTARDIARTSGANLASIGYQFGSKDAPLAEAMVEAIAEWTDKLRQAMAGEVPREGMRRCGSRRPSCSTSAAPFSWPASRSSLRPSADRSCANHWPARRRPPAWS</sequence>
<protein>
    <submittedName>
        <fullName evidence="5">AcrR family transcriptional regulator</fullName>
    </submittedName>
</protein>
<dbReference type="RefSeq" id="WP_181611039.1">
    <property type="nucleotide sequence ID" value="NZ_BAABAM010000002.1"/>
</dbReference>
<organism evidence="5 6">
    <name type="scientific">Nonomuraea soli</name>
    <dbReference type="NCBI Taxonomy" id="1032476"/>
    <lineage>
        <taxon>Bacteria</taxon>
        <taxon>Bacillati</taxon>
        <taxon>Actinomycetota</taxon>
        <taxon>Actinomycetes</taxon>
        <taxon>Streptosporangiales</taxon>
        <taxon>Streptosporangiaceae</taxon>
        <taxon>Nonomuraea</taxon>
    </lineage>
</organism>
<dbReference type="SUPFAM" id="SSF46689">
    <property type="entry name" value="Homeodomain-like"/>
    <property type="match status" value="1"/>
</dbReference>
<proteinExistence type="predicted"/>
<keyword evidence="1 2" id="KW-0238">DNA-binding</keyword>
<feature type="compositionally biased region" description="Polar residues" evidence="3">
    <location>
        <begin position="86"/>
        <end position="105"/>
    </location>
</feature>
<dbReference type="AlphaFoldDB" id="A0A7W0HQX5"/>
<dbReference type="GO" id="GO:0003677">
    <property type="term" value="F:DNA binding"/>
    <property type="evidence" value="ECO:0007669"/>
    <property type="project" value="UniProtKB-UniRule"/>
</dbReference>
<evidence type="ECO:0000313" key="6">
    <source>
        <dbReference type="Proteomes" id="UP000530928"/>
    </source>
</evidence>
<dbReference type="Proteomes" id="UP000530928">
    <property type="component" value="Unassembled WGS sequence"/>
</dbReference>
<dbReference type="PROSITE" id="PS50977">
    <property type="entry name" value="HTH_TETR_2"/>
    <property type="match status" value="1"/>
</dbReference>